<dbReference type="InterPro" id="IPR013610">
    <property type="entry name" value="ArdC_N"/>
</dbReference>
<comment type="subcellular location">
    <subcellularLocation>
        <location evidence="1">Secreted</location>
    </subcellularLocation>
</comment>
<feature type="compositionally biased region" description="Polar residues" evidence="6">
    <location>
        <begin position="1827"/>
        <end position="1837"/>
    </location>
</feature>
<keyword evidence="5" id="KW-0175">Coiled coil</keyword>
<keyword evidence="2" id="KW-0964">Secreted</keyword>
<evidence type="ECO:0000256" key="5">
    <source>
        <dbReference type="SAM" id="Coils"/>
    </source>
</evidence>
<organism evidence="8">
    <name type="scientific">Streptococcus anginosus</name>
    <dbReference type="NCBI Taxonomy" id="1328"/>
    <lineage>
        <taxon>Bacteria</taxon>
        <taxon>Bacillati</taxon>
        <taxon>Bacillota</taxon>
        <taxon>Bacilli</taxon>
        <taxon>Lactobacillales</taxon>
        <taxon>Streptococcaceae</taxon>
        <taxon>Streptococcus</taxon>
        <taxon>Streptococcus anginosus group</taxon>
    </lineage>
</organism>
<dbReference type="GO" id="GO:0003697">
    <property type="term" value="F:single-stranded DNA binding"/>
    <property type="evidence" value="ECO:0007669"/>
    <property type="project" value="InterPro"/>
</dbReference>
<dbReference type="EMBL" id="JAWWVP010000002">
    <property type="protein sequence ID" value="MDX5039629.1"/>
    <property type="molecule type" value="Genomic_DNA"/>
</dbReference>
<reference evidence="8" key="1">
    <citation type="submission" date="2023-11" db="EMBL/GenBank/DDBJ databases">
        <title>Streptococcus anginosus urogential strains.</title>
        <authorList>
            <person name="Appleberry H."/>
            <person name="Garcia-Israel J."/>
            <person name="Wolfe A."/>
            <person name="Putonti C."/>
        </authorList>
    </citation>
    <scope>NUCLEOTIDE SEQUENCE</scope>
    <source>
        <strain evidence="8">UMB1758</strain>
    </source>
</reference>
<protein>
    <submittedName>
        <fullName evidence="8">LPD25 domain-containing protein</fullName>
    </submittedName>
</protein>
<feature type="domain" description="N-terminal" evidence="7">
    <location>
        <begin position="1913"/>
        <end position="2016"/>
    </location>
</feature>
<evidence type="ECO:0000256" key="6">
    <source>
        <dbReference type="SAM" id="MobiDB-lite"/>
    </source>
</evidence>
<feature type="compositionally biased region" description="Acidic residues" evidence="6">
    <location>
        <begin position="1813"/>
        <end position="1825"/>
    </location>
</feature>
<dbReference type="Pfam" id="PF18884">
    <property type="entry name" value="TSP3_bac"/>
    <property type="match status" value="1"/>
</dbReference>
<evidence type="ECO:0000256" key="3">
    <source>
        <dbReference type="ARBA" id="ARBA00022729"/>
    </source>
</evidence>
<comment type="caution">
    <text evidence="8">The sequence shown here is derived from an EMBL/GenBank/DDBJ whole genome shotgun (WGS) entry which is preliminary data.</text>
</comment>
<name>A0AAP6BND4_STRAP</name>
<evidence type="ECO:0000313" key="8">
    <source>
        <dbReference type="EMBL" id="MDX5039629.1"/>
    </source>
</evidence>
<keyword evidence="3" id="KW-0732">Signal</keyword>
<accession>A0AAP6BND4</accession>
<dbReference type="Pfam" id="PF08401">
    <property type="entry name" value="ArdcN"/>
    <property type="match status" value="1"/>
</dbReference>
<dbReference type="Pfam" id="PF13155">
    <property type="entry name" value="Toprim_2"/>
    <property type="match status" value="1"/>
</dbReference>
<sequence>MVLTKAMAKSLSILSVAERLGMELKRTGTYGYEWEEHDSFVIDTRSNTFYWNSRSEFGDVIQLVQTVKGVSYKEAMHFLETGEFPEVDIKALEAKSEPFNYTLGKYEYPDFALAKTYLRDERGLSEETIDFFLNQGSMAEATRKKGDYLEPVIVFKYKDHTSFLAGASLQGIVENLVQYPERGRLKQIMKNSDGLLGFSVDVGTPNRLVFAESPIDLMSYYELHKDTLQNVRLVAMDGVKEGIISRRFMELYAEMNGKEYKADKTSSKALEAVVRTTDFFKEDNHQNMITLAVDNDPAGHNFITNFLKKEIPVQIDIPPILYRNQDKADWNDYLSRPVTPGTNLSHIYSFDGEEYHYQGYYPEELADFKQKELATDERQVLISKEVLTKKELKSRFDNLPISPEKKVQEVQEAGAEYHVSKAQGVTESEEKKLDNSRLGQARRKLDRLNNEFSEATNAVYRHFAMTNGQPMNDKRNGASFFRKADQLENRVFNKLHEIKEQEERVERLEAREERKAAGLNRSGNGLEMSVQNIPRIREELEKAKRGESFYTNQTLKRYREELTRLERISEQMAKTAIQPGTQALIDEGVVNQWAKQPNLYFVKGLRRVAVELSEEGIFKESAKYRPQTPEEREKLNQILEVQLTNAKLNNDVKADNEEELSEIIQEATNSSLGTIPGKISEEPSSQLSEQGVLFENLVDVTSNQEQLTEPQLQVVFDFTENKKLSRQYSSGDIIPYKDFISKLYEENEWQMIGFKLGYDKTYFALADEKGNRLTNNFRYDIGTEKQDLSEQLAQNLPTPYLELAQKADHDYHAQVSYETFKSNLKNLTQAVQSQIQAGVLSVTLSDEAYFYTLVNYTGWSHPMQQLKPEALEKLKEHRPFLESINDTNIERFKEKGTPEQNQMYELLKGIQKELGRSNTSTVFSEEVAISAYNLNRRLNSLTAENWGQSYSDPLGNLGQDTWKILSYPANEIETYNHDYDFQLVSYHLMEYLNGKTGTVEISPETYETILKQLREEAVIIMPEVSEEATISIEKSSKQNKKVSSNKLDDSNQKAPEEIQERKKVETNLGDFPEESQVAAPLPEANESRPLNDLSPSQTRSQPLLHFSINGDRKSIHKDNYHPVSDKDLRKLNRYTPHLQNAAAWYLENIADSQVTYFYQEGANTNSVTISYNKESFMHLTGIFPYKEGQTAEQTLSDFAAGNGEFDNILIANRGAAFDKLKVLPELPVIVDSESFYFGDLSDVEKFHTLNLDKAIRSSDQDVLLAFRTVDGATFPASLMRLRQGLNLQLDQSNQEKIILGIYRERNGKIEQLSINEDYIKDGGRELQSIMENGLFEEDISKEEPPFPNRSDYDSYLDAVIEYKQEEGRRNGIFVDPNESLVDAARRLGIKLKDDLVEQEEVSKIDSGQTLQETVDFKEELPMAEPFTDAQKEHIREFFKTRISDVKKDYIYLNSGREDTAYYLDGYLFAHQYAELFPLSPDQQVDALMSRLVSEDGQKFDYVEEGFTIDRIDQDFLKDKFGYNPDTPIEEYRLSEKNIDRIQAKEEEAFLQSIDRENFVKVLDLVKENDVWTVFQLKEELGLEVDTSQVYDFIDRYLDPNHDLSYGFSNDLFSNLQTDTLLKKAEEKGLYLNQEKRSTIDQNGDAEYRKQEITEYKLEPHWESANEITANSFEELKMKFLEQMDRHIELEKEFTASNLEFQKDRHSIAMGVWSDKQILKYMRDDSSDFEVNGFRIESSWDDNPYDLLDSISEDGKIFDKMTYHEIQKKMEEYQQVQNEEIHQHNHNRKDEMDRDLDGLPDRVEEAGTTLLDSPDSDGDGISDYDELTQGTDPNNVNSNIYRTAEKELNDAEKQTEMIEVQEEVEDKKTRSKNNSAKVNSSNKQKETSEEVEEGSSKMVSELIVAGDIAGLNQHLKKGVKQYLNSEHYKHYLDKMSQLNNYSSRNIQLILAQNPNAKYVTSLNKWNKEFGRYINKGEKALKIIAPNIHLKKDSEGNPMLDKEGKPVTYMTFQVKSVFDVSQTKGKELPKALQPVKENLSDLDYANLYRSLKTIADNNHVQVRFEQLENGRRGRYNPKNNEIVIHKDMGKAQIIKTFLHETAHSELHHSHHQQTENLTYSNAELQAESVAYVVASYYGMDTAEHSFGYLAKWTDDKKALSDLEAQLDIVQQEAKSLIQRMDKELEKLKVIQVKQDKNRFADKLSHYQSKTEKSIQERQTKEEKDSKKLKGISK</sequence>
<evidence type="ECO:0000259" key="7">
    <source>
        <dbReference type="Pfam" id="PF08401"/>
    </source>
</evidence>
<dbReference type="GO" id="GO:0008270">
    <property type="term" value="F:zinc ion binding"/>
    <property type="evidence" value="ECO:0007669"/>
    <property type="project" value="InterPro"/>
</dbReference>
<gene>
    <name evidence="8" type="ORF">SFH28_01965</name>
</gene>
<feature type="region of interest" description="Disordered" evidence="6">
    <location>
        <begin position="2199"/>
        <end position="2231"/>
    </location>
</feature>
<feature type="coiled-coil region" evidence="5">
    <location>
        <begin position="484"/>
        <end position="518"/>
    </location>
</feature>
<feature type="coiled-coil region" evidence="5">
    <location>
        <begin position="2157"/>
        <end position="2188"/>
    </location>
</feature>
<feature type="compositionally biased region" description="Basic and acidic residues" evidence="6">
    <location>
        <begin position="1046"/>
        <end position="1065"/>
    </location>
</feature>
<feature type="coiled-coil region" evidence="5">
    <location>
        <begin position="431"/>
        <end position="458"/>
    </location>
</feature>
<evidence type="ECO:0000256" key="1">
    <source>
        <dbReference type="ARBA" id="ARBA00004613"/>
    </source>
</evidence>
<proteinExistence type="predicted"/>
<feature type="compositionally biased region" description="Basic and acidic residues" evidence="6">
    <location>
        <begin position="2199"/>
        <end position="2225"/>
    </location>
</feature>
<evidence type="ECO:0000256" key="2">
    <source>
        <dbReference type="ARBA" id="ARBA00022525"/>
    </source>
</evidence>
<dbReference type="Gene3D" id="1.10.10.2910">
    <property type="match status" value="1"/>
</dbReference>
<evidence type="ECO:0000256" key="4">
    <source>
        <dbReference type="ARBA" id="ARBA00022837"/>
    </source>
</evidence>
<dbReference type="InterPro" id="IPR059100">
    <property type="entry name" value="TSP3_bac"/>
</dbReference>
<dbReference type="GO" id="GO:0006260">
    <property type="term" value="P:DNA replication"/>
    <property type="evidence" value="ECO:0007669"/>
    <property type="project" value="InterPro"/>
</dbReference>
<feature type="region of interest" description="Disordered" evidence="6">
    <location>
        <begin position="1861"/>
        <end position="1892"/>
    </location>
</feature>
<feature type="region of interest" description="Disordered" evidence="6">
    <location>
        <begin position="1029"/>
        <end position="1101"/>
    </location>
</feature>
<dbReference type="RefSeq" id="WP_320060423.1">
    <property type="nucleotide sequence ID" value="NZ_JAWWVP020000001.1"/>
</dbReference>
<keyword evidence="4" id="KW-0106">Calcium</keyword>
<dbReference type="InterPro" id="IPR036977">
    <property type="entry name" value="DNA_primase_Znf_CHC2"/>
</dbReference>
<feature type="region of interest" description="Disordered" evidence="6">
    <location>
        <begin position="1807"/>
        <end position="1837"/>
    </location>
</feature>
<feature type="compositionally biased region" description="Low complexity" evidence="6">
    <location>
        <begin position="1871"/>
        <end position="1881"/>
    </location>
</feature>
<dbReference type="Gene3D" id="3.90.580.10">
    <property type="entry name" value="Zinc finger, CHC2-type domain"/>
    <property type="match status" value="1"/>
</dbReference>
<dbReference type="SUPFAM" id="SSF57783">
    <property type="entry name" value="Zinc beta-ribbon"/>
    <property type="match status" value="1"/>
</dbReference>